<dbReference type="EMBL" id="CP076361">
    <property type="protein sequence ID" value="QWK92070.1"/>
    <property type="molecule type" value="Genomic_DNA"/>
</dbReference>
<keyword evidence="3" id="KW-1003">Cell membrane</keyword>
<keyword evidence="4" id="KW-0997">Cell inner membrane</keyword>
<accession>A0A975P9N1</accession>
<evidence type="ECO:0000256" key="4">
    <source>
        <dbReference type="ARBA" id="ARBA00022519"/>
    </source>
</evidence>
<feature type="domain" description="Fatty acid desaturase" evidence="13">
    <location>
        <begin position="94"/>
        <end position="312"/>
    </location>
</feature>
<organism evidence="14 15">
    <name type="scientific">Gemmobacter fulvus</name>
    <dbReference type="NCBI Taxonomy" id="2840474"/>
    <lineage>
        <taxon>Bacteria</taxon>
        <taxon>Pseudomonadati</taxon>
        <taxon>Pseudomonadota</taxon>
        <taxon>Alphaproteobacteria</taxon>
        <taxon>Rhodobacterales</taxon>
        <taxon>Paracoccaceae</taxon>
        <taxon>Gemmobacter</taxon>
    </lineage>
</organism>
<name>A0A975P9N1_9RHOB</name>
<keyword evidence="6" id="KW-0479">Metal-binding</keyword>
<gene>
    <name evidence="14" type="ORF">KM031_15685</name>
</gene>
<sequence length="337" mass="36803">MILFAAAALLPLGLLLAGLWWGGGWLLAGLLYMGVLTACLDHLVPLVAPDAPEGAEFPAADALLLALGLGHLLAFPLVVWAIAGDSDLSTPMRVVAFLGFGQFFGQVSNPVAHELIHRGARGLFRLGMVIYVTMLNGHHTSAHRLVHHRHVASEADPNTARGEESFYAFLPRAYLGSFRAGREAETTRRAAAGGVHPYWIYVGGGLACLGLGVLLAGPAGGLVWLALAAYATAQLMLSDYVQHYGLSRARLPDGRLEPVSDRHSWNAPHWFSSGLMLNAPRHSDHHAHPARPYPALRLPHAEDAPRLPYSLPLCSVIALFPRRWRRLMRPRLKRWQR</sequence>
<evidence type="ECO:0000256" key="5">
    <source>
        <dbReference type="ARBA" id="ARBA00022692"/>
    </source>
</evidence>
<dbReference type="CDD" id="cd03512">
    <property type="entry name" value="Alkane-hydroxylase"/>
    <property type="match status" value="1"/>
</dbReference>
<evidence type="ECO:0000256" key="6">
    <source>
        <dbReference type="ARBA" id="ARBA00022723"/>
    </source>
</evidence>
<evidence type="ECO:0000256" key="7">
    <source>
        <dbReference type="ARBA" id="ARBA00022989"/>
    </source>
</evidence>
<evidence type="ECO:0000256" key="12">
    <source>
        <dbReference type="SAM" id="Phobius"/>
    </source>
</evidence>
<dbReference type="Proteomes" id="UP000679352">
    <property type="component" value="Chromosome"/>
</dbReference>
<feature type="transmembrane region" description="Helical" evidence="12">
    <location>
        <begin position="62"/>
        <end position="83"/>
    </location>
</feature>
<feature type="transmembrane region" description="Helical" evidence="12">
    <location>
        <begin position="198"/>
        <end position="231"/>
    </location>
</feature>
<protein>
    <submittedName>
        <fullName evidence="14">Alkane 1-monooxygenase</fullName>
    </submittedName>
</protein>
<keyword evidence="10" id="KW-0503">Monooxygenase</keyword>
<evidence type="ECO:0000256" key="1">
    <source>
        <dbReference type="ARBA" id="ARBA00004429"/>
    </source>
</evidence>
<keyword evidence="9" id="KW-0408">Iron</keyword>
<dbReference type="GO" id="GO:0006629">
    <property type="term" value="P:lipid metabolic process"/>
    <property type="evidence" value="ECO:0007669"/>
    <property type="project" value="InterPro"/>
</dbReference>
<dbReference type="InterPro" id="IPR005804">
    <property type="entry name" value="FA_desaturase_dom"/>
</dbReference>
<dbReference type="KEGG" id="gfu:KM031_15685"/>
<evidence type="ECO:0000259" key="13">
    <source>
        <dbReference type="Pfam" id="PF00487"/>
    </source>
</evidence>
<evidence type="ECO:0000313" key="14">
    <source>
        <dbReference type="EMBL" id="QWK92070.1"/>
    </source>
</evidence>
<dbReference type="GO" id="GO:0004497">
    <property type="term" value="F:monooxygenase activity"/>
    <property type="evidence" value="ECO:0007669"/>
    <property type="project" value="UniProtKB-KW"/>
</dbReference>
<evidence type="ECO:0000256" key="11">
    <source>
        <dbReference type="ARBA" id="ARBA00023136"/>
    </source>
</evidence>
<dbReference type="GO" id="GO:0046872">
    <property type="term" value="F:metal ion binding"/>
    <property type="evidence" value="ECO:0007669"/>
    <property type="project" value="UniProtKB-KW"/>
</dbReference>
<evidence type="ECO:0000256" key="2">
    <source>
        <dbReference type="ARBA" id="ARBA00010823"/>
    </source>
</evidence>
<proteinExistence type="inferred from homology"/>
<keyword evidence="15" id="KW-1185">Reference proteome</keyword>
<dbReference type="Pfam" id="PF00487">
    <property type="entry name" value="FA_desaturase"/>
    <property type="match status" value="1"/>
</dbReference>
<dbReference type="PANTHER" id="PTHR38674">
    <property type="entry name" value="ALKANE 1-MONOOXYGENASE 1"/>
    <property type="match status" value="1"/>
</dbReference>
<evidence type="ECO:0000256" key="10">
    <source>
        <dbReference type="ARBA" id="ARBA00023033"/>
    </source>
</evidence>
<keyword evidence="7 12" id="KW-1133">Transmembrane helix</keyword>
<keyword evidence="5 12" id="KW-0812">Transmembrane</keyword>
<keyword evidence="8" id="KW-0560">Oxidoreductase</keyword>
<dbReference type="GO" id="GO:0005886">
    <property type="term" value="C:plasma membrane"/>
    <property type="evidence" value="ECO:0007669"/>
    <property type="project" value="UniProtKB-SubCell"/>
</dbReference>
<reference evidence="14" key="1">
    <citation type="submission" date="2021-06" db="EMBL/GenBank/DDBJ databases">
        <title>Direct submission.</title>
        <authorList>
            <person name="Lee C.-S."/>
            <person name="Jin L."/>
        </authorList>
    </citation>
    <scope>NUCLEOTIDE SEQUENCE</scope>
    <source>
        <strain evidence="14">Con5</strain>
    </source>
</reference>
<comment type="similarity">
    <text evidence="2">Belongs to the fatty acid desaturase type 1 family. AlkB subfamily.</text>
</comment>
<evidence type="ECO:0000313" key="15">
    <source>
        <dbReference type="Proteomes" id="UP000679352"/>
    </source>
</evidence>
<dbReference type="PANTHER" id="PTHR38674:SF1">
    <property type="entry name" value="ALKANE 1-MONOOXYGENASE 1"/>
    <property type="match status" value="1"/>
</dbReference>
<evidence type="ECO:0000256" key="3">
    <source>
        <dbReference type="ARBA" id="ARBA00022475"/>
    </source>
</evidence>
<dbReference type="InterPro" id="IPR033885">
    <property type="entry name" value="AlkB/XylM"/>
</dbReference>
<keyword evidence="11 12" id="KW-0472">Membrane</keyword>
<evidence type="ECO:0000256" key="8">
    <source>
        <dbReference type="ARBA" id="ARBA00023002"/>
    </source>
</evidence>
<comment type="subcellular location">
    <subcellularLocation>
        <location evidence="1">Cell inner membrane</location>
        <topology evidence="1">Multi-pass membrane protein</topology>
    </subcellularLocation>
</comment>
<evidence type="ECO:0000256" key="9">
    <source>
        <dbReference type="ARBA" id="ARBA00023004"/>
    </source>
</evidence>
<dbReference type="AlphaFoldDB" id="A0A975P9N1"/>